<dbReference type="GO" id="GO:0008233">
    <property type="term" value="F:peptidase activity"/>
    <property type="evidence" value="ECO:0007669"/>
    <property type="project" value="UniProtKB-KW"/>
</dbReference>
<keyword evidence="2" id="KW-0378">Hydrolase</keyword>
<sequence>MDRRIELLAPAKDLACGREAILHGADAVYIGAPKFGARAAAGNSLDDIRALCDFAHIYNVSIYVALNTILRDDELKEAERMIHQLYDAGVDALIVQDLGLTRLDLPPIALHASTQMDNCTPEKVAFLAQAGFEQVVLARELTLQEIRRIADATPKDVSLEAFVHGALCVSYSGRCYLSSALTGRSANRGACAQCCRLPYTMVDADGRTIARDKHLLSLRDMNRSDDLEAMIAAGVSSLKIEGRLKDVAYVKNVTAYYRQRLDEILARDPSLRRASDGRSTYTFEPRPEKSFNRGFTDYFLHGRRPDITSFDTPKSIGEPLGRASANRGGGLVVDGTKLLHNGDGLVFFNPRGELEGFRVNRAEGRRIVAARMPAVKPGTLLYRNVDSAFEAVLAKPSAERRIAIDIVWSDTSDGFALTLTDATGCGVTVTRTFAAEPAVKPQGENIRTQLSRLGTTPFEAARITVDMHENLFVPSSLLGEMRREAVDRLLSERLARRTRRRRRAESPTAVYPSSTVDYTANISNAKAEAFYRSHGVRTVERAYEEQPRAGVPLMFTRHCLRYSMGWCPVHQQGRSPFREPYYLLHEGTRLRLEFDCVRCEMRVINEPTQP</sequence>
<feature type="domain" description="Peptidase U32 collagenase" evidence="1">
    <location>
        <begin position="381"/>
        <end position="493"/>
    </location>
</feature>
<dbReference type="PANTHER" id="PTHR30217">
    <property type="entry name" value="PEPTIDASE U32 FAMILY"/>
    <property type="match status" value="1"/>
</dbReference>
<dbReference type="PROSITE" id="PS01276">
    <property type="entry name" value="PEPTIDASE_U32"/>
    <property type="match status" value="1"/>
</dbReference>
<dbReference type="PATRIC" id="fig|1411148.3.peg.2415"/>
<dbReference type="InterPro" id="IPR051454">
    <property type="entry name" value="RNA/ubiquinone_mod_enzymes"/>
</dbReference>
<evidence type="ECO:0000313" key="2">
    <source>
        <dbReference type="EMBL" id="ETK00607.1"/>
    </source>
</evidence>
<dbReference type="GO" id="GO:0006508">
    <property type="term" value="P:proteolysis"/>
    <property type="evidence" value="ECO:0007669"/>
    <property type="project" value="UniProtKB-KW"/>
</dbReference>
<dbReference type="Pfam" id="PF12392">
    <property type="entry name" value="DUF3656"/>
    <property type="match status" value="1"/>
</dbReference>
<dbReference type="InterPro" id="IPR001539">
    <property type="entry name" value="Peptidase_U32"/>
</dbReference>
<name>W2C2C1_9BACT</name>
<gene>
    <name evidence="2" type="ORF">N425_14335</name>
</gene>
<dbReference type="Pfam" id="PF01136">
    <property type="entry name" value="Peptidase_U32"/>
    <property type="match status" value="1"/>
</dbReference>
<organism evidence="2 3">
    <name type="scientific">Tannerella sp. oral taxon BU063 isolate Cell 2</name>
    <dbReference type="NCBI Taxonomy" id="1411148"/>
    <lineage>
        <taxon>Bacteria</taxon>
        <taxon>Pseudomonadati</taxon>
        <taxon>Bacteroidota</taxon>
        <taxon>Bacteroidia</taxon>
        <taxon>Bacteroidales</taxon>
        <taxon>Tannerellaceae</taxon>
        <taxon>Tannerella</taxon>
    </lineage>
</organism>
<proteinExistence type="predicted"/>
<dbReference type="EMBL" id="AYUF01000499">
    <property type="protein sequence ID" value="ETK00607.1"/>
    <property type="molecule type" value="Genomic_DNA"/>
</dbReference>
<accession>W2C2C1</accession>
<protein>
    <submittedName>
        <fullName evidence="2">Protease</fullName>
    </submittedName>
</protein>
<evidence type="ECO:0000313" key="3">
    <source>
        <dbReference type="Proteomes" id="UP000018837"/>
    </source>
</evidence>
<dbReference type="InterPro" id="IPR020988">
    <property type="entry name" value="Pept_U32_collagenase"/>
</dbReference>
<reference evidence="2 3" key="1">
    <citation type="submission" date="2013-11" db="EMBL/GenBank/DDBJ databases">
        <title>Single cell genomics of uncultured Tannerella BU063 (oral taxon 286).</title>
        <authorList>
            <person name="Beall C.J."/>
            <person name="Campbell A.G."/>
            <person name="Griffen A.L."/>
            <person name="Podar M."/>
            <person name="Leys E.J."/>
        </authorList>
    </citation>
    <scope>NUCLEOTIDE SEQUENCE [LARGE SCALE GENOMIC DNA]</scope>
    <source>
        <strain evidence="2">Cell 2</strain>
    </source>
</reference>
<keyword evidence="2" id="KW-0645">Protease</keyword>
<dbReference type="Proteomes" id="UP000018837">
    <property type="component" value="Unassembled WGS sequence"/>
</dbReference>
<dbReference type="AlphaFoldDB" id="W2C2C1"/>
<dbReference type="PANTHER" id="PTHR30217:SF10">
    <property type="entry name" value="23S RRNA 5-HYDROXYCYTIDINE C2501 SYNTHASE"/>
    <property type="match status" value="1"/>
</dbReference>
<evidence type="ECO:0000259" key="1">
    <source>
        <dbReference type="Pfam" id="PF12392"/>
    </source>
</evidence>
<comment type="caution">
    <text evidence="2">The sequence shown here is derived from an EMBL/GenBank/DDBJ whole genome shotgun (WGS) entry which is preliminary data.</text>
</comment>